<protein>
    <submittedName>
        <fullName evidence="1">Uncharacterized protein</fullName>
    </submittedName>
</protein>
<accession>A0A5K1J7C2</accession>
<evidence type="ECO:0000313" key="2">
    <source>
        <dbReference type="Proteomes" id="UP000368032"/>
    </source>
</evidence>
<dbReference type="RefSeq" id="WP_264297887.1">
    <property type="nucleotide sequence ID" value="NZ_CABWIF010000025.1"/>
</dbReference>
<name>A0A5K1J7C2_9ACTN</name>
<evidence type="ECO:0000313" key="1">
    <source>
        <dbReference type="EMBL" id="VWL99350.1"/>
    </source>
</evidence>
<sequence length="41" mass="4340">MEQSSLFDDGVDIDLEAPASLDAAVPTDARAQAAARVTQHR</sequence>
<dbReference type="AlphaFoldDB" id="A0A5K1J7C2"/>
<organism evidence="1 2">
    <name type="scientific">Collinsella aerofaciens</name>
    <dbReference type="NCBI Taxonomy" id="74426"/>
    <lineage>
        <taxon>Bacteria</taxon>
        <taxon>Bacillati</taxon>
        <taxon>Actinomycetota</taxon>
        <taxon>Coriobacteriia</taxon>
        <taxon>Coriobacteriales</taxon>
        <taxon>Coriobacteriaceae</taxon>
        <taxon>Collinsella</taxon>
    </lineage>
</organism>
<gene>
    <name evidence="1" type="ORF">CKJAJONC_01934</name>
</gene>
<dbReference type="Proteomes" id="UP000368032">
    <property type="component" value="Unassembled WGS sequence"/>
</dbReference>
<dbReference type="EMBL" id="CABWIF010000025">
    <property type="protein sequence ID" value="VWL99350.1"/>
    <property type="molecule type" value="Genomic_DNA"/>
</dbReference>
<proteinExistence type="predicted"/>
<reference evidence="1 2" key="1">
    <citation type="submission" date="2019-10" db="EMBL/GenBank/DDBJ databases">
        <authorList>
            <person name="Wolf R A."/>
        </authorList>
    </citation>
    <scope>NUCLEOTIDE SEQUENCE [LARGE SCALE GENOMIC DNA]</scope>
    <source>
        <strain evidence="1">Collinsella_aerofaciens_DSM_13712</strain>
    </source>
</reference>